<evidence type="ECO:0000313" key="2">
    <source>
        <dbReference type="EMBL" id="MEJ8849480.1"/>
    </source>
</evidence>
<gene>
    <name evidence="2" type="ORF">WKW82_22705</name>
</gene>
<keyword evidence="1" id="KW-0812">Transmembrane</keyword>
<dbReference type="RefSeq" id="WP_340344603.1">
    <property type="nucleotide sequence ID" value="NZ_JBBKZT010000010.1"/>
</dbReference>
<name>A0ABU8WPN3_9BURK</name>
<accession>A0ABU8WPN3</accession>
<organism evidence="2 3">
    <name type="scientific">Variovorax rhizosphaerae</name>
    <dbReference type="NCBI Taxonomy" id="1836200"/>
    <lineage>
        <taxon>Bacteria</taxon>
        <taxon>Pseudomonadati</taxon>
        <taxon>Pseudomonadota</taxon>
        <taxon>Betaproteobacteria</taxon>
        <taxon>Burkholderiales</taxon>
        <taxon>Comamonadaceae</taxon>
        <taxon>Variovorax</taxon>
    </lineage>
</organism>
<feature type="transmembrane region" description="Helical" evidence="1">
    <location>
        <begin position="43"/>
        <end position="61"/>
    </location>
</feature>
<protein>
    <submittedName>
        <fullName evidence="2">Uncharacterized protein</fullName>
    </submittedName>
</protein>
<dbReference type="EMBL" id="JBBKZT010000010">
    <property type="protein sequence ID" value="MEJ8849480.1"/>
    <property type="molecule type" value="Genomic_DNA"/>
</dbReference>
<sequence>MSQSAHNSHEWWKDKSNPTELAAFRASYLAGERERRKAGWRRNLMLLVLLMATPVLIRLLVAL</sequence>
<evidence type="ECO:0000256" key="1">
    <source>
        <dbReference type="SAM" id="Phobius"/>
    </source>
</evidence>
<keyword evidence="1" id="KW-1133">Transmembrane helix</keyword>
<keyword evidence="1" id="KW-0472">Membrane</keyword>
<comment type="caution">
    <text evidence="2">The sequence shown here is derived from an EMBL/GenBank/DDBJ whole genome shotgun (WGS) entry which is preliminary data.</text>
</comment>
<evidence type="ECO:0000313" key="3">
    <source>
        <dbReference type="Proteomes" id="UP001385892"/>
    </source>
</evidence>
<reference evidence="2 3" key="1">
    <citation type="submission" date="2024-03" db="EMBL/GenBank/DDBJ databases">
        <title>Novel species of the genus Variovorax.</title>
        <authorList>
            <person name="Liu Q."/>
            <person name="Xin Y.-H."/>
        </authorList>
    </citation>
    <scope>NUCLEOTIDE SEQUENCE [LARGE SCALE GENOMIC DNA]</scope>
    <source>
        <strain evidence="2 3">KACC 18900</strain>
    </source>
</reference>
<proteinExistence type="predicted"/>
<keyword evidence="3" id="KW-1185">Reference proteome</keyword>
<dbReference type="Proteomes" id="UP001385892">
    <property type="component" value="Unassembled WGS sequence"/>
</dbReference>